<dbReference type="AlphaFoldDB" id="A0AAV4GJR5"/>
<keyword evidence="6" id="KW-0809">Transit peptide</keyword>
<keyword evidence="8" id="KW-0496">Mitochondrion</keyword>
<dbReference type="PROSITE" id="PS51675">
    <property type="entry name" value="SAM_MT_TRM10"/>
    <property type="match status" value="1"/>
</dbReference>
<feature type="domain" description="SAM-dependent MTase TRM10-type" evidence="10">
    <location>
        <begin position="194"/>
        <end position="388"/>
    </location>
</feature>
<evidence type="ECO:0000256" key="8">
    <source>
        <dbReference type="ARBA" id="ARBA00023128"/>
    </source>
</evidence>
<keyword evidence="7" id="KW-0175">Coiled coil</keyword>
<dbReference type="GO" id="GO:0097745">
    <property type="term" value="P:mitochondrial tRNA 5'-end processing"/>
    <property type="evidence" value="ECO:0007669"/>
    <property type="project" value="TreeGrafter"/>
</dbReference>
<gene>
    <name evidence="11" type="ORF">ElyMa_004176500</name>
</gene>
<accession>A0AAV4GJR5</accession>
<dbReference type="InterPro" id="IPR025812">
    <property type="entry name" value="Trm10_C_MTase_dom"/>
</dbReference>
<dbReference type="Gene3D" id="3.40.1280.30">
    <property type="match status" value="1"/>
</dbReference>
<evidence type="ECO:0000256" key="2">
    <source>
        <dbReference type="ARBA" id="ARBA00022603"/>
    </source>
</evidence>
<dbReference type="Proteomes" id="UP000762676">
    <property type="component" value="Unassembled WGS sequence"/>
</dbReference>
<evidence type="ECO:0000259" key="10">
    <source>
        <dbReference type="PROSITE" id="PS51675"/>
    </source>
</evidence>
<keyword evidence="3" id="KW-0808">Transferase</keyword>
<dbReference type="GO" id="GO:0008168">
    <property type="term" value="F:methyltransferase activity"/>
    <property type="evidence" value="ECO:0007669"/>
    <property type="project" value="UniProtKB-KW"/>
</dbReference>
<keyword evidence="4" id="KW-0949">S-adenosyl-L-methionine</keyword>
<keyword evidence="12" id="KW-1185">Reference proteome</keyword>
<dbReference type="InterPro" id="IPR038459">
    <property type="entry name" value="MT_TRM10-typ_sf"/>
</dbReference>
<dbReference type="CDD" id="cd18102">
    <property type="entry name" value="Trm10_MRRP1"/>
    <property type="match status" value="1"/>
</dbReference>
<keyword evidence="2" id="KW-0489">Methyltransferase</keyword>
<dbReference type="PANTHER" id="PTHR13563:SF5">
    <property type="entry name" value="TRNA METHYLTRANSFERASE 10 HOMOLOG C"/>
    <property type="match status" value="1"/>
</dbReference>
<dbReference type="GO" id="GO:0005739">
    <property type="term" value="C:mitochondrion"/>
    <property type="evidence" value="ECO:0007669"/>
    <property type="project" value="UniProtKB-SubCell"/>
</dbReference>
<comment type="caution">
    <text evidence="11">The sequence shown here is derived from an EMBL/GenBank/DDBJ whole genome shotgun (WGS) entry which is preliminary data.</text>
</comment>
<evidence type="ECO:0000256" key="9">
    <source>
        <dbReference type="ARBA" id="ARBA00029803"/>
    </source>
</evidence>
<evidence type="ECO:0000256" key="1">
    <source>
        <dbReference type="ARBA" id="ARBA00004173"/>
    </source>
</evidence>
<dbReference type="InterPro" id="IPR007356">
    <property type="entry name" value="tRNA_m1G_MeTrfase_euk"/>
</dbReference>
<evidence type="ECO:0000313" key="12">
    <source>
        <dbReference type="Proteomes" id="UP000762676"/>
    </source>
</evidence>
<evidence type="ECO:0000256" key="3">
    <source>
        <dbReference type="ARBA" id="ARBA00022679"/>
    </source>
</evidence>
<reference evidence="11 12" key="1">
    <citation type="journal article" date="2021" name="Elife">
        <title>Chloroplast acquisition without the gene transfer in kleptoplastic sea slugs, Plakobranchus ocellatus.</title>
        <authorList>
            <person name="Maeda T."/>
            <person name="Takahashi S."/>
            <person name="Yoshida T."/>
            <person name="Shimamura S."/>
            <person name="Takaki Y."/>
            <person name="Nagai Y."/>
            <person name="Toyoda A."/>
            <person name="Suzuki Y."/>
            <person name="Arimoto A."/>
            <person name="Ishii H."/>
            <person name="Satoh N."/>
            <person name="Nishiyama T."/>
            <person name="Hasebe M."/>
            <person name="Maruyama T."/>
            <person name="Minagawa J."/>
            <person name="Obokata J."/>
            <person name="Shigenobu S."/>
        </authorList>
    </citation>
    <scope>NUCLEOTIDE SEQUENCE [LARGE SCALE GENOMIC DNA]</scope>
</reference>
<evidence type="ECO:0000256" key="4">
    <source>
        <dbReference type="ARBA" id="ARBA00022691"/>
    </source>
</evidence>
<protein>
    <recommendedName>
        <fullName evidence="9">RNA (guanine-9-)-methyltransferase domain-containing protein 1</fullName>
    </recommendedName>
</protein>
<dbReference type="InterPro" id="IPR028564">
    <property type="entry name" value="MT_TRM10-typ"/>
</dbReference>
<dbReference type="PANTHER" id="PTHR13563">
    <property type="entry name" value="TRNA (GUANINE-9-) METHYLTRANSFERASE"/>
    <property type="match status" value="1"/>
</dbReference>
<comment type="subcellular location">
    <subcellularLocation>
        <location evidence="1">Mitochondrion</location>
    </subcellularLocation>
</comment>
<name>A0AAV4GJR5_9GAST</name>
<dbReference type="GO" id="GO:0032259">
    <property type="term" value="P:methylation"/>
    <property type="evidence" value="ECO:0007669"/>
    <property type="project" value="UniProtKB-KW"/>
</dbReference>
<evidence type="ECO:0000256" key="6">
    <source>
        <dbReference type="ARBA" id="ARBA00022946"/>
    </source>
</evidence>
<dbReference type="EMBL" id="BMAT01008465">
    <property type="protein sequence ID" value="GFR85544.1"/>
    <property type="molecule type" value="Genomic_DNA"/>
</dbReference>
<organism evidence="11 12">
    <name type="scientific">Elysia marginata</name>
    <dbReference type="NCBI Taxonomy" id="1093978"/>
    <lineage>
        <taxon>Eukaryota</taxon>
        <taxon>Metazoa</taxon>
        <taxon>Spiralia</taxon>
        <taxon>Lophotrochozoa</taxon>
        <taxon>Mollusca</taxon>
        <taxon>Gastropoda</taxon>
        <taxon>Heterobranchia</taxon>
        <taxon>Euthyneura</taxon>
        <taxon>Panpulmonata</taxon>
        <taxon>Sacoglossa</taxon>
        <taxon>Placobranchoidea</taxon>
        <taxon>Plakobranchidae</taxon>
        <taxon>Elysia</taxon>
    </lineage>
</organism>
<evidence type="ECO:0000256" key="5">
    <source>
        <dbReference type="ARBA" id="ARBA00022694"/>
    </source>
</evidence>
<evidence type="ECO:0000313" key="11">
    <source>
        <dbReference type="EMBL" id="GFR85544.1"/>
    </source>
</evidence>
<dbReference type="GO" id="GO:0000049">
    <property type="term" value="F:tRNA binding"/>
    <property type="evidence" value="ECO:0007669"/>
    <property type="project" value="TreeGrafter"/>
</dbReference>
<keyword evidence="5" id="KW-0819">tRNA processing</keyword>
<dbReference type="GO" id="GO:0005654">
    <property type="term" value="C:nucleoplasm"/>
    <property type="evidence" value="ECO:0007669"/>
    <property type="project" value="TreeGrafter"/>
</dbReference>
<sequence>MRNRVCSNSFWSKIFNTFHALAVSNEPCNWLTYCKKVRLYSTLKQSVVHDLCADIAVDEIKAKHRHEARGTSCVADSVQAEVERRLDDAIKRFSERELRFLKIVQLEHSFLFSEGYAIPSPECLFNRNWLEAMTMSSMEERLKYYVSLERMVEKQRQSESKEVMRESSETDTDGENAYSIFLQHLSPTLEERLVNHRLASAMLHGSPLVVDLGYDEHQLSTDVDPLVSQLWNLYLVNAANSEPFHLVFTNCNFSGPTYRHLLLTCLVKRDHVLATFTKKSHTEIFPPESLVYLSSQAKQVLSVFNSNRIYVVGAYHDPMVHKKLSLAKARQEKLSCLKLPIDQHVKWGHQAHKDLDLDSVVGVLLSARQDGLWKKAFVSVVPSLVNPNELLNDQIN</sequence>
<dbReference type="GO" id="GO:0070131">
    <property type="term" value="P:positive regulation of mitochondrial translation"/>
    <property type="evidence" value="ECO:0007669"/>
    <property type="project" value="TreeGrafter"/>
</dbReference>
<proteinExistence type="predicted"/>
<evidence type="ECO:0000256" key="7">
    <source>
        <dbReference type="ARBA" id="ARBA00023054"/>
    </source>
</evidence>